<evidence type="ECO:0000313" key="8">
    <source>
        <dbReference type="EMBL" id="KOF91536.1"/>
    </source>
</evidence>
<sequence>MDESLYENFICNLCLEPYTEPKSLPCLHCFCLECLLQYLQSRQPTTASPSSVLYYDNFPCPVCKYKVRLEWQQRLSFANLRSVVDSFPDNFHMVNLMQQLDIRPVTKFCGICMGDDIQSKSVSWCQDCYQSLCESCTNSHRTLQLTSDHTLIEDCSVKGFLFANNAYPCPKHDTESLRSFCNKCKVCICYKCHLTDHKNCEKIILLEEAVADYSTTADLIIDSLKKHMEDMVLLRDKITKQRNTALDRRTSIVSDIQDTTSRLIESLKMNETNLIEELEKFYKEEDAKREFLENDINDTLSNLSETYKIFENCYRGKNEPQFLNLVNTIDKKIPDNAKKVKNLFERIDKEKRHFRFDMNTKIQECLRKLEGLPLGTVTITSETPTEEMGNDAIVRYNLPKIDSSTSMNFIETTEVATETTLVEVSNEKSRQLKPRGLLSWLCRRGPPKVPHITRSISQSKTSLLADGVIFLSAE</sequence>
<gene>
    <name evidence="8" type="ORF">OCBIM_22008590mg</name>
</gene>
<evidence type="ECO:0000256" key="1">
    <source>
        <dbReference type="ARBA" id="ARBA00022723"/>
    </source>
</evidence>
<organism evidence="8">
    <name type="scientific">Octopus bimaculoides</name>
    <name type="common">California two-spotted octopus</name>
    <dbReference type="NCBI Taxonomy" id="37653"/>
    <lineage>
        <taxon>Eukaryota</taxon>
        <taxon>Metazoa</taxon>
        <taxon>Spiralia</taxon>
        <taxon>Lophotrochozoa</taxon>
        <taxon>Mollusca</taxon>
        <taxon>Cephalopoda</taxon>
        <taxon>Coleoidea</taxon>
        <taxon>Octopodiformes</taxon>
        <taxon>Octopoda</taxon>
        <taxon>Incirrata</taxon>
        <taxon>Octopodidae</taxon>
        <taxon>Octopus</taxon>
    </lineage>
</organism>
<dbReference type="PANTHER" id="PTHR25462">
    <property type="entry name" value="BONUS, ISOFORM C-RELATED"/>
    <property type="match status" value="1"/>
</dbReference>
<keyword evidence="5" id="KW-0175">Coiled coil</keyword>
<dbReference type="PROSITE" id="PS00518">
    <property type="entry name" value="ZF_RING_1"/>
    <property type="match status" value="1"/>
</dbReference>
<evidence type="ECO:0000259" key="6">
    <source>
        <dbReference type="PROSITE" id="PS50089"/>
    </source>
</evidence>
<dbReference type="EMBL" id="KQ417510">
    <property type="protein sequence ID" value="KOF91536.1"/>
    <property type="molecule type" value="Genomic_DNA"/>
</dbReference>
<evidence type="ECO:0000256" key="4">
    <source>
        <dbReference type="PROSITE-ProRule" id="PRU00024"/>
    </source>
</evidence>
<keyword evidence="1" id="KW-0479">Metal-binding</keyword>
<evidence type="ECO:0000256" key="2">
    <source>
        <dbReference type="ARBA" id="ARBA00022771"/>
    </source>
</evidence>
<evidence type="ECO:0000259" key="7">
    <source>
        <dbReference type="PROSITE" id="PS50119"/>
    </source>
</evidence>
<dbReference type="OrthoDB" id="10066958at2759"/>
<dbReference type="SUPFAM" id="SSF57850">
    <property type="entry name" value="RING/U-box"/>
    <property type="match status" value="1"/>
</dbReference>
<dbReference type="GO" id="GO:0008270">
    <property type="term" value="F:zinc ion binding"/>
    <property type="evidence" value="ECO:0007669"/>
    <property type="project" value="UniProtKB-KW"/>
</dbReference>
<dbReference type="OMA" id="FANNAYP"/>
<evidence type="ECO:0000256" key="3">
    <source>
        <dbReference type="ARBA" id="ARBA00022833"/>
    </source>
</evidence>
<dbReference type="InterPro" id="IPR013083">
    <property type="entry name" value="Znf_RING/FYVE/PHD"/>
</dbReference>
<accession>A0A0L8HQM6</accession>
<keyword evidence="2 4" id="KW-0863">Zinc-finger</keyword>
<dbReference type="PROSITE" id="PS50119">
    <property type="entry name" value="ZF_BBOX"/>
    <property type="match status" value="1"/>
</dbReference>
<protein>
    <recommendedName>
        <fullName evidence="9">RING-type domain-containing protein</fullName>
    </recommendedName>
</protein>
<evidence type="ECO:0000256" key="5">
    <source>
        <dbReference type="SAM" id="Coils"/>
    </source>
</evidence>
<dbReference type="InterPro" id="IPR027370">
    <property type="entry name" value="Znf-RING_euk"/>
</dbReference>
<dbReference type="InterPro" id="IPR017907">
    <property type="entry name" value="Znf_RING_CS"/>
</dbReference>
<dbReference type="Gene3D" id="3.30.160.60">
    <property type="entry name" value="Classic Zinc Finger"/>
    <property type="match status" value="1"/>
</dbReference>
<name>A0A0L8HQM6_OCTBM</name>
<dbReference type="Pfam" id="PF00643">
    <property type="entry name" value="zf-B_box"/>
    <property type="match status" value="1"/>
</dbReference>
<dbReference type="STRING" id="37653.A0A0L8HQM6"/>
<keyword evidence="3" id="KW-0862">Zinc</keyword>
<dbReference type="Gene3D" id="4.10.830.40">
    <property type="match status" value="1"/>
</dbReference>
<reference evidence="8" key="1">
    <citation type="submission" date="2015-07" db="EMBL/GenBank/DDBJ databases">
        <title>MeaNS - Measles Nucleotide Surveillance Program.</title>
        <authorList>
            <person name="Tran T."/>
            <person name="Druce J."/>
        </authorList>
    </citation>
    <scope>NUCLEOTIDE SEQUENCE</scope>
    <source>
        <strain evidence="8">UCB-OBI-ISO-001</strain>
        <tissue evidence="8">Gonad</tissue>
    </source>
</reference>
<dbReference type="PROSITE" id="PS50089">
    <property type="entry name" value="ZF_RING_2"/>
    <property type="match status" value="1"/>
</dbReference>
<evidence type="ECO:0008006" key="9">
    <source>
        <dbReference type="Google" id="ProtNLM"/>
    </source>
</evidence>
<feature type="domain" description="RING-type" evidence="6">
    <location>
        <begin position="11"/>
        <end position="64"/>
    </location>
</feature>
<dbReference type="Gene3D" id="3.30.40.10">
    <property type="entry name" value="Zinc/RING finger domain, C3HC4 (zinc finger)"/>
    <property type="match status" value="1"/>
</dbReference>
<dbReference type="SUPFAM" id="SSF57845">
    <property type="entry name" value="B-box zinc-binding domain"/>
    <property type="match status" value="1"/>
</dbReference>
<dbReference type="KEGG" id="obi:106869217"/>
<dbReference type="InterPro" id="IPR047153">
    <property type="entry name" value="TRIM45/56/19-like"/>
</dbReference>
<feature type="coiled-coil region" evidence="5">
    <location>
        <begin position="264"/>
        <end position="302"/>
    </location>
</feature>
<dbReference type="SMART" id="SM00184">
    <property type="entry name" value="RING"/>
    <property type="match status" value="1"/>
</dbReference>
<dbReference type="PANTHER" id="PTHR25462:SF296">
    <property type="entry name" value="MEIOTIC P26, ISOFORM F"/>
    <property type="match status" value="1"/>
</dbReference>
<feature type="domain" description="B box-type" evidence="7">
    <location>
        <begin position="164"/>
        <end position="198"/>
    </location>
</feature>
<dbReference type="AlphaFoldDB" id="A0A0L8HQM6"/>
<proteinExistence type="predicted"/>
<dbReference type="InterPro" id="IPR000315">
    <property type="entry name" value="Znf_B-box"/>
</dbReference>
<dbReference type="Pfam" id="PF13445">
    <property type="entry name" value="zf-RING_UBOX"/>
    <property type="match status" value="1"/>
</dbReference>
<dbReference type="InterPro" id="IPR001841">
    <property type="entry name" value="Znf_RING"/>
</dbReference>